<feature type="region of interest" description="Disordered" evidence="1">
    <location>
        <begin position="37"/>
        <end position="56"/>
    </location>
</feature>
<organism evidence="2 3">
    <name type="scientific">Ophiobolus disseminans</name>
    <dbReference type="NCBI Taxonomy" id="1469910"/>
    <lineage>
        <taxon>Eukaryota</taxon>
        <taxon>Fungi</taxon>
        <taxon>Dikarya</taxon>
        <taxon>Ascomycota</taxon>
        <taxon>Pezizomycotina</taxon>
        <taxon>Dothideomycetes</taxon>
        <taxon>Pleosporomycetidae</taxon>
        <taxon>Pleosporales</taxon>
        <taxon>Pleosporineae</taxon>
        <taxon>Phaeosphaeriaceae</taxon>
        <taxon>Ophiobolus</taxon>
    </lineage>
</organism>
<reference evidence="2" key="1">
    <citation type="journal article" date="2020" name="Stud. Mycol.">
        <title>101 Dothideomycetes genomes: a test case for predicting lifestyles and emergence of pathogens.</title>
        <authorList>
            <person name="Haridas S."/>
            <person name="Albert R."/>
            <person name="Binder M."/>
            <person name="Bloem J."/>
            <person name="Labutti K."/>
            <person name="Salamov A."/>
            <person name="Andreopoulos B."/>
            <person name="Baker S."/>
            <person name="Barry K."/>
            <person name="Bills G."/>
            <person name="Bluhm B."/>
            <person name="Cannon C."/>
            <person name="Castanera R."/>
            <person name="Culley D."/>
            <person name="Daum C."/>
            <person name="Ezra D."/>
            <person name="Gonzalez J."/>
            <person name="Henrissat B."/>
            <person name="Kuo A."/>
            <person name="Liang C."/>
            <person name="Lipzen A."/>
            <person name="Lutzoni F."/>
            <person name="Magnuson J."/>
            <person name="Mondo S."/>
            <person name="Nolan M."/>
            <person name="Ohm R."/>
            <person name="Pangilinan J."/>
            <person name="Park H.-J."/>
            <person name="Ramirez L."/>
            <person name="Alfaro M."/>
            <person name="Sun H."/>
            <person name="Tritt A."/>
            <person name="Yoshinaga Y."/>
            <person name="Zwiers L.-H."/>
            <person name="Turgeon B."/>
            <person name="Goodwin S."/>
            <person name="Spatafora J."/>
            <person name="Crous P."/>
            <person name="Grigoriev I."/>
        </authorList>
    </citation>
    <scope>NUCLEOTIDE SEQUENCE</scope>
    <source>
        <strain evidence="2">CBS 113818</strain>
    </source>
</reference>
<accession>A0A6A6ZPW6</accession>
<name>A0A6A6ZPW6_9PLEO</name>
<evidence type="ECO:0000313" key="2">
    <source>
        <dbReference type="EMBL" id="KAF2822856.1"/>
    </source>
</evidence>
<keyword evidence="3" id="KW-1185">Reference proteome</keyword>
<protein>
    <submittedName>
        <fullName evidence="2">Uncharacterized protein</fullName>
    </submittedName>
</protein>
<dbReference type="EMBL" id="MU006233">
    <property type="protein sequence ID" value="KAF2822856.1"/>
    <property type="molecule type" value="Genomic_DNA"/>
</dbReference>
<proteinExistence type="predicted"/>
<gene>
    <name evidence="2" type="ORF">CC86DRAFT_409634</name>
</gene>
<dbReference type="OrthoDB" id="3692283at2759"/>
<evidence type="ECO:0000256" key="1">
    <source>
        <dbReference type="SAM" id="MobiDB-lite"/>
    </source>
</evidence>
<evidence type="ECO:0000313" key="3">
    <source>
        <dbReference type="Proteomes" id="UP000799424"/>
    </source>
</evidence>
<sequence>MPIQHEAKPKKRTKYRPVQRPDGVIVLQRLYRPQAQSHKFEQHLPTFDMPTTTTKPRTSAAIKRTEEDLACMGAQFTEQGRIEYNDPVDAGRGGYNDVADGSKDILDFLKGFSKHGQSSRVSPMLRFLDGAGPWSPFGMEES</sequence>
<dbReference type="AlphaFoldDB" id="A0A6A6ZPW6"/>
<dbReference type="Proteomes" id="UP000799424">
    <property type="component" value="Unassembled WGS sequence"/>
</dbReference>